<feature type="transmembrane region" description="Helical" evidence="1">
    <location>
        <begin position="15"/>
        <end position="33"/>
    </location>
</feature>
<gene>
    <name evidence="2" type="ORF">LSAT_V11C600321910</name>
</gene>
<comment type="caution">
    <text evidence="2">The sequence shown here is derived from an EMBL/GenBank/DDBJ whole genome shotgun (WGS) entry which is preliminary data.</text>
</comment>
<dbReference type="AlphaFoldDB" id="A0A9R1VAQ0"/>
<keyword evidence="3" id="KW-1185">Reference proteome</keyword>
<evidence type="ECO:0000313" key="2">
    <source>
        <dbReference type="EMBL" id="KAJ0201462.1"/>
    </source>
</evidence>
<dbReference type="Proteomes" id="UP000235145">
    <property type="component" value="Unassembled WGS sequence"/>
</dbReference>
<proteinExistence type="predicted"/>
<evidence type="ECO:0000256" key="1">
    <source>
        <dbReference type="SAM" id="Phobius"/>
    </source>
</evidence>
<reference evidence="2 3" key="1">
    <citation type="journal article" date="2017" name="Nat. Commun.">
        <title>Genome assembly with in vitro proximity ligation data and whole-genome triplication in lettuce.</title>
        <authorList>
            <person name="Reyes-Chin-Wo S."/>
            <person name="Wang Z."/>
            <person name="Yang X."/>
            <person name="Kozik A."/>
            <person name="Arikit S."/>
            <person name="Song C."/>
            <person name="Xia L."/>
            <person name="Froenicke L."/>
            <person name="Lavelle D.O."/>
            <person name="Truco M.J."/>
            <person name="Xia R."/>
            <person name="Zhu S."/>
            <person name="Xu C."/>
            <person name="Xu H."/>
            <person name="Xu X."/>
            <person name="Cox K."/>
            <person name="Korf I."/>
            <person name="Meyers B.C."/>
            <person name="Michelmore R.W."/>
        </authorList>
    </citation>
    <scope>NUCLEOTIDE SEQUENCE [LARGE SCALE GENOMIC DNA]</scope>
    <source>
        <strain evidence="3">cv. Salinas</strain>
        <tissue evidence="2">Seedlings</tissue>
    </source>
</reference>
<protein>
    <submittedName>
        <fullName evidence="2">Uncharacterized protein</fullName>
    </submittedName>
</protein>
<keyword evidence="1" id="KW-0472">Membrane</keyword>
<sequence>MKTLYAHQAPKPDPLIFLCITGLFYTVYTFGMYRNMTSRDFITLILKQSINKSVFFGREIGDVTQDNLEHDIQDNIEIQVRERTRKSSKRITKIMLRKNIRRKEGSSNEHPLEI</sequence>
<keyword evidence="1" id="KW-0812">Transmembrane</keyword>
<name>A0A9R1VAQ0_LACSA</name>
<keyword evidence="1" id="KW-1133">Transmembrane helix</keyword>
<organism evidence="2 3">
    <name type="scientific">Lactuca sativa</name>
    <name type="common">Garden lettuce</name>
    <dbReference type="NCBI Taxonomy" id="4236"/>
    <lineage>
        <taxon>Eukaryota</taxon>
        <taxon>Viridiplantae</taxon>
        <taxon>Streptophyta</taxon>
        <taxon>Embryophyta</taxon>
        <taxon>Tracheophyta</taxon>
        <taxon>Spermatophyta</taxon>
        <taxon>Magnoliopsida</taxon>
        <taxon>eudicotyledons</taxon>
        <taxon>Gunneridae</taxon>
        <taxon>Pentapetalae</taxon>
        <taxon>asterids</taxon>
        <taxon>campanulids</taxon>
        <taxon>Asterales</taxon>
        <taxon>Asteraceae</taxon>
        <taxon>Cichorioideae</taxon>
        <taxon>Cichorieae</taxon>
        <taxon>Lactucinae</taxon>
        <taxon>Lactuca</taxon>
    </lineage>
</organism>
<dbReference type="EMBL" id="NBSK02000006">
    <property type="protein sequence ID" value="KAJ0201462.1"/>
    <property type="molecule type" value="Genomic_DNA"/>
</dbReference>
<accession>A0A9R1VAQ0</accession>
<evidence type="ECO:0000313" key="3">
    <source>
        <dbReference type="Proteomes" id="UP000235145"/>
    </source>
</evidence>